<dbReference type="Pfam" id="PF09592">
    <property type="entry name" value="DUF2031"/>
    <property type="match status" value="1"/>
</dbReference>
<dbReference type="VEuPathDB" id="PlasmoDB:PVLDE_1300110"/>
<dbReference type="Proteomes" id="UP000515308">
    <property type="component" value="Chromosome PVLDE_13"/>
</dbReference>
<keyword evidence="1" id="KW-0175">Coiled coil</keyword>
<protein>
    <submittedName>
        <fullName evidence="4">Fam-b protein</fullName>
    </submittedName>
</protein>
<evidence type="ECO:0000256" key="1">
    <source>
        <dbReference type="SAM" id="Coils"/>
    </source>
</evidence>
<accession>A0A6V7SLB0</accession>
<keyword evidence="2" id="KW-1133">Transmembrane helix</keyword>
<proteinExistence type="predicted"/>
<feature type="coiled-coil region" evidence="1">
    <location>
        <begin position="108"/>
        <end position="183"/>
    </location>
</feature>
<evidence type="ECO:0000313" key="4">
    <source>
        <dbReference type="EMBL" id="CAD2099558.1"/>
    </source>
</evidence>
<evidence type="ECO:0000256" key="3">
    <source>
        <dbReference type="SAM" id="SignalP"/>
    </source>
</evidence>
<feature type="chain" id="PRO_5028060703" evidence="3">
    <location>
        <begin position="22"/>
        <end position="234"/>
    </location>
</feature>
<feature type="signal peptide" evidence="3">
    <location>
        <begin position="1"/>
        <end position="21"/>
    </location>
</feature>
<reference evidence="4 5" key="1">
    <citation type="submission" date="2020-08" db="EMBL/GenBank/DDBJ databases">
        <authorList>
            <person name="Ramaprasad A."/>
        </authorList>
    </citation>
    <scope>NUCLEOTIDE SEQUENCE [LARGE SCALE GENOMIC DNA]</scope>
</reference>
<evidence type="ECO:0000256" key="2">
    <source>
        <dbReference type="SAM" id="Phobius"/>
    </source>
</evidence>
<dbReference type="NCBIfam" id="TIGR01597">
    <property type="entry name" value="PYST-B"/>
    <property type="match status" value="1"/>
</dbReference>
<name>A0A6V7SLB0_PLAVN</name>
<gene>
    <name evidence="4" type="ORF">PVLDE_1300110</name>
</gene>
<dbReference type="AlphaFoldDB" id="A0A6V7SLB0"/>
<evidence type="ECO:0000313" key="5">
    <source>
        <dbReference type="Proteomes" id="UP000515308"/>
    </source>
</evidence>
<organism evidence="4 5">
    <name type="scientific">Plasmodium vinckei lentum</name>
    <dbReference type="NCBI Taxonomy" id="138297"/>
    <lineage>
        <taxon>Eukaryota</taxon>
        <taxon>Sar</taxon>
        <taxon>Alveolata</taxon>
        <taxon>Apicomplexa</taxon>
        <taxon>Aconoidasida</taxon>
        <taxon>Haemosporida</taxon>
        <taxon>Plasmodiidae</taxon>
        <taxon>Plasmodium</taxon>
        <taxon>Plasmodium (Vinckeia)</taxon>
    </lineage>
</organism>
<dbReference type="EMBL" id="LR865375">
    <property type="protein sequence ID" value="CAD2099558.1"/>
    <property type="molecule type" value="Genomic_DNA"/>
</dbReference>
<keyword evidence="3" id="KW-0732">Signal</keyword>
<keyword evidence="2" id="KW-0812">Transmembrane</keyword>
<feature type="transmembrane region" description="Helical" evidence="2">
    <location>
        <begin position="189"/>
        <end position="218"/>
    </location>
</feature>
<sequence>MVVSILKLVLFSIIICSYEYAQNELYFINETNKYLEKNIINFRNNRVLAYADNLFDLNNFYESTFNLANQFNDCNDNDEEIINLRNAIDSHIKNHKENNTLPNLNNVDEKTKKKIHKLQKELEEVKKELDNIRNGEIPIQPIQEKGIIKMDDNISVSDYEEDISEKRRKKANITKNLEKEKMKLFKQSLLLVVGALVIVGSGAMKLLLLLAPLGLLMCKTWDKISIYRCKLRFP</sequence>
<dbReference type="InterPro" id="IPR006484">
    <property type="entry name" value="PYST_B"/>
</dbReference>
<keyword evidence="2" id="KW-0472">Membrane</keyword>